<accession>A0A0E9VYU0</accession>
<name>A0A0E9VYU0_ANGAN</name>
<reference evidence="1" key="1">
    <citation type="submission" date="2014-11" db="EMBL/GenBank/DDBJ databases">
        <authorList>
            <person name="Amaro Gonzalez C."/>
        </authorList>
    </citation>
    <scope>NUCLEOTIDE SEQUENCE</scope>
</reference>
<sequence length="24" mass="2871">MTVLDKSLHSRTNCRSNRFKANEY</sequence>
<dbReference type="AlphaFoldDB" id="A0A0E9VYU0"/>
<evidence type="ECO:0000313" key="1">
    <source>
        <dbReference type="EMBL" id="JAH82490.1"/>
    </source>
</evidence>
<dbReference type="EMBL" id="GBXM01026087">
    <property type="protein sequence ID" value="JAH82490.1"/>
    <property type="molecule type" value="Transcribed_RNA"/>
</dbReference>
<protein>
    <submittedName>
        <fullName evidence="1">Uncharacterized protein</fullName>
    </submittedName>
</protein>
<organism evidence="1">
    <name type="scientific">Anguilla anguilla</name>
    <name type="common">European freshwater eel</name>
    <name type="synonym">Muraena anguilla</name>
    <dbReference type="NCBI Taxonomy" id="7936"/>
    <lineage>
        <taxon>Eukaryota</taxon>
        <taxon>Metazoa</taxon>
        <taxon>Chordata</taxon>
        <taxon>Craniata</taxon>
        <taxon>Vertebrata</taxon>
        <taxon>Euteleostomi</taxon>
        <taxon>Actinopterygii</taxon>
        <taxon>Neopterygii</taxon>
        <taxon>Teleostei</taxon>
        <taxon>Anguilliformes</taxon>
        <taxon>Anguillidae</taxon>
        <taxon>Anguilla</taxon>
    </lineage>
</organism>
<reference evidence="1" key="2">
    <citation type="journal article" date="2015" name="Fish Shellfish Immunol.">
        <title>Early steps in the European eel (Anguilla anguilla)-Vibrio vulnificus interaction in the gills: Role of the RtxA13 toxin.</title>
        <authorList>
            <person name="Callol A."/>
            <person name="Pajuelo D."/>
            <person name="Ebbesson L."/>
            <person name="Teles M."/>
            <person name="MacKenzie S."/>
            <person name="Amaro C."/>
        </authorList>
    </citation>
    <scope>NUCLEOTIDE SEQUENCE</scope>
</reference>
<proteinExistence type="predicted"/>